<feature type="compositionally biased region" description="Polar residues" evidence="1">
    <location>
        <begin position="85"/>
        <end position="96"/>
    </location>
</feature>
<feature type="compositionally biased region" description="Basic residues" evidence="1">
    <location>
        <begin position="68"/>
        <end position="77"/>
    </location>
</feature>
<dbReference type="EMBL" id="SRLO01001084">
    <property type="protein sequence ID" value="TNN41729.1"/>
    <property type="molecule type" value="Genomic_DNA"/>
</dbReference>
<gene>
    <name evidence="2" type="ORF">EYF80_048092</name>
</gene>
<sequence length="96" mass="10653">MENQAQTRWYDAAEAPPPAVQIKWKASGFRRDNGGRGTGGVLSWAQLPSSFTPDTSNTATGQTSDRQNKHHMSKHTHTHADGENTHSWTLTLTKHE</sequence>
<keyword evidence="3" id="KW-1185">Reference proteome</keyword>
<evidence type="ECO:0000256" key="1">
    <source>
        <dbReference type="SAM" id="MobiDB-lite"/>
    </source>
</evidence>
<reference evidence="2 3" key="1">
    <citation type="submission" date="2019-03" db="EMBL/GenBank/DDBJ databases">
        <title>First draft genome of Liparis tanakae, snailfish: a comprehensive survey of snailfish specific genes.</title>
        <authorList>
            <person name="Kim W."/>
            <person name="Song I."/>
            <person name="Jeong J.-H."/>
            <person name="Kim D."/>
            <person name="Kim S."/>
            <person name="Ryu S."/>
            <person name="Song J.Y."/>
            <person name="Lee S.K."/>
        </authorList>
    </citation>
    <scope>NUCLEOTIDE SEQUENCE [LARGE SCALE GENOMIC DNA]</scope>
    <source>
        <tissue evidence="2">Muscle</tissue>
    </source>
</reference>
<evidence type="ECO:0000313" key="3">
    <source>
        <dbReference type="Proteomes" id="UP000314294"/>
    </source>
</evidence>
<name>A0A4Z2FKP5_9TELE</name>
<organism evidence="2 3">
    <name type="scientific">Liparis tanakae</name>
    <name type="common">Tanaka's snailfish</name>
    <dbReference type="NCBI Taxonomy" id="230148"/>
    <lineage>
        <taxon>Eukaryota</taxon>
        <taxon>Metazoa</taxon>
        <taxon>Chordata</taxon>
        <taxon>Craniata</taxon>
        <taxon>Vertebrata</taxon>
        <taxon>Euteleostomi</taxon>
        <taxon>Actinopterygii</taxon>
        <taxon>Neopterygii</taxon>
        <taxon>Teleostei</taxon>
        <taxon>Neoteleostei</taxon>
        <taxon>Acanthomorphata</taxon>
        <taxon>Eupercaria</taxon>
        <taxon>Perciformes</taxon>
        <taxon>Cottioidei</taxon>
        <taxon>Cottales</taxon>
        <taxon>Liparidae</taxon>
        <taxon>Liparis</taxon>
    </lineage>
</organism>
<comment type="caution">
    <text evidence="2">The sequence shown here is derived from an EMBL/GenBank/DDBJ whole genome shotgun (WGS) entry which is preliminary data.</text>
</comment>
<evidence type="ECO:0000313" key="2">
    <source>
        <dbReference type="EMBL" id="TNN41729.1"/>
    </source>
</evidence>
<accession>A0A4Z2FKP5</accession>
<protein>
    <submittedName>
        <fullName evidence="2">Uncharacterized protein</fullName>
    </submittedName>
</protein>
<dbReference type="Proteomes" id="UP000314294">
    <property type="component" value="Unassembled WGS sequence"/>
</dbReference>
<feature type="region of interest" description="Disordered" evidence="1">
    <location>
        <begin position="26"/>
        <end position="96"/>
    </location>
</feature>
<dbReference type="AlphaFoldDB" id="A0A4Z2FKP5"/>
<feature type="compositionally biased region" description="Polar residues" evidence="1">
    <location>
        <begin position="46"/>
        <end position="65"/>
    </location>
</feature>
<proteinExistence type="predicted"/>